<proteinExistence type="predicted"/>
<dbReference type="InterPro" id="IPR018946">
    <property type="entry name" value="PhoD-like_MPP"/>
</dbReference>
<dbReference type="PANTHER" id="PTHR43606:SF2">
    <property type="entry name" value="ALKALINE PHOSPHATASE FAMILY PROTEIN (AFU_ORTHOLOGUE AFUA_5G03860)"/>
    <property type="match status" value="1"/>
</dbReference>
<dbReference type="Pfam" id="PF09423">
    <property type="entry name" value="PhoD"/>
    <property type="match status" value="1"/>
</dbReference>
<organism evidence="2">
    <name type="scientific">Kwoniella dejecticola CBS 10117</name>
    <dbReference type="NCBI Taxonomy" id="1296121"/>
    <lineage>
        <taxon>Eukaryota</taxon>
        <taxon>Fungi</taxon>
        <taxon>Dikarya</taxon>
        <taxon>Basidiomycota</taxon>
        <taxon>Agaricomycotina</taxon>
        <taxon>Tremellomycetes</taxon>
        <taxon>Tremellales</taxon>
        <taxon>Cryptococcaceae</taxon>
        <taxon>Kwoniella</taxon>
    </lineage>
</organism>
<protein>
    <recommendedName>
        <fullName evidence="1">PhoD-like phosphatase metallophosphatase domain-containing protein</fullName>
    </recommendedName>
</protein>
<dbReference type="PANTHER" id="PTHR43606">
    <property type="entry name" value="PHOSPHATASE, PUTATIVE (AFU_ORTHOLOGUE AFUA_6G08710)-RELATED"/>
    <property type="match status" value="1"/>
</dbReference>
<feature type="domain" description="PhoD-like phosphatase metallophosphatase" evidence="1">
    <location>
        <begin position="107"/>
        <end position="209"/>
    </location>
</feature>
<dbReference type="Gene3D" id="3.60.21.70">
    <property type="entry name" value="PhoD-like phosphatase"/>
    <property type="match status" value="1"/>
</dbReference>
<dbReference type="VEuPathDB" id="FungiDB:I303_04931"/>
<accession>A0A1A6A1Y8</accession>
<evidence type="ECO:0000259" key="1">
    <source>
        <dbReference type="Pfam" id="PF09423"/>
    </source>
</evidence>
<reference evidence="2" key="1">
    <citation type="submission" date="2013-07" db="EMBL/GenBank/DDBJ databases">
        <title>The Genome Sequence of Cryptococcus dejecticola CBS10117.</title>
        <authorList>
            <consortium name="The Broad Institute Genome Sequencing Platform"/>
            <person name="Cuomo C."/>
            <person name="Litvintseva A."/>
            <person name="Chen Y."/>
            <person name="Heitman J."/>
            <person name="Sun S."/>
            <person name="Springer D."/>
            <person name="Dromer F."/>
            <person name="Young S.K."/>
            <person name="Zeng Q."/>
            <person name="Gargeya S."/>
            <person name="Fitzgerald M."/>
            <person name="Abouelleil A."/>
            <person name="Alvarado L."/>
            <person name="Berlin A.M."/>
            <person name="Chapman S.B."/>
            <person name="Dewar J."/>
            <person name="Goldberg J."/>
            <person name="Griggs A."/>
            <person name="Gujja S."/>
            <person name="Hansen M."/>
            <person name="Howarth C."/>
            <person name="Imamovic A."/>
            <person name="Larimer J."/>
            <person name="McCowan C."/>
            <person name="Murphy C."/>
            <person name="Pearson M."/>
            <person name="Priest M."/>
            <person name="Roberts A."/>
            <person name="Saif S."/>
            <person name="Shea T."/>
            <person name="Sykes S."/>
            <person name="Wortman J."/>
            <person name="Nusbaum C."/>
            <person name="Birren B."/>
        </authorList>
    </citation>
    <scope>NUCLEOTIDE SEQUENCE [LARGE SCALE GENOMIC DNA]</scope>
    <source>
        <strain evidence="2">CBS 10117</strain>
    </source>
</reference>
<name>A0A1A6A1Y8_9TREE</name>
<dbReference type="EMBL" id="KI894032">
    <property type="protein sequence ID" value="OBR84075.1"/>
    <property type="molecule type" value="Genomic_DNA"/>
</dbReference>
<dbReference type="AlphaFoldDB" id="A0A1A6A1Y8"/>
<dbReference type="InterPro" id="IPR052900">
    <property type="entry name" value="Phospholipid_Metab_Enz"/>
</dbReference>
<evidence type="ECO:0000313" key="2">
    <source>
        <dbReference type="EMBL" id="OBR84075.1"/>
    </source>
</evidence>
<dbReference type="InterPro" id="IPR038607">
    <property type="entry name" value="PhoD-like_sf"/>
</dbReference>
<gene>
    <name evidence="2" type="ORF">I303_04931</name>
</gene>
<sequence length="265" mass="29822">MEIPATTSATDYTTNVPLDDLGPDTLYQYQLGRDISGTFTTRREEAELDRFTILSSSCLKPGWPYNPFQHPLAVKGLTHLHNTVEQMAQRPEAPLFLGDFISPVSDYTISYYRELYRQVYSSPSWTPLLQSIPWIHMFDDHEIINDFSPSSTPQSTEMFENAMEPYISYQRSVNPPALTGSQPTYFSYEIGKVSFFILDNRSHRSAPAHRPGKKLNGWVWGKVNAGCAAVAGHEGLGGTAGKKRRQTPGIRVWCTCHEKLVRGKG</sequence>
<dbReference type="OrthoDB" id="2100241at2759"/>
<dbReference type="STRING" id="1296121.A0A1A6A1Y8"/>
<dbReference type="InterPro" id="IPR029052">
    <property type="entry name" value="Metallo-depent_PP-like"/>
</dbReference>
<dbReference type="SUPFAM" id="SSF56300">
    <property type="entry name" value="Metallo-dependent phosphatases"/>
    <property type="match status" value="1"/>
</dbReference>